<organism evidence="1">
    <name type="scientific">Escherichia coli</name>
    <dbReference type="NCBI Taxonomy" id="562"/>
    <lineage>
        <taxon>Bacteria</taxon>
        <taxon>Pseudomonadati</taxon>
        <taxon>Pseudomonadota</taxon>
        <taxon>Gammaproteobacteria</taxon>
        <taxon>Enterobacterales</taxon>
        <taxon>Enterobacteriaceae</taxon>
        <taxon>Escherichia</taxon>
    </lineage>
</organism>
<dbReference type="EMBL" id="MH847596">
    <property type="protein sequence ID" value="AYU70178.1"/>
    <property type="molecule type" value="Genomic_DNA"/>
</dbReference>
<name>A0A3G4RWS0_ECOLX</name>
<dbReference type="AlphaFoldDB" id="A0A3G4RWS0"/>
<accession>A0A3G4RWS0</accession>
<geneLocation type="plasmid" evidence="1">
    <name>p17-462F</name>
</geneLocation>
<gene>
    <name evidence="1" type="ORF">D0378_00200</name>
</gene>
<sequence>MSEAVEPAVPDEEVLLEVFHHPLNLTFCSGPAWTACPWQEVIVVGQQQESGVEHDFPVVILQHRSLLVINQHRFHTTTEVAEGANQ</sequence>
<proteinExistence type="predicted"/>
<keyword evidence="1" id="KW-0614">Plasmid</keyword>
<evidence type="ECO:0000313" key="1">
    <source>
        <dbReference type="EMBL" id="AYU70178.1"/>
    </source>
</evidence>
<protein>
    <submittedName>
        <fullName evidence="1">Uncharacterized protein</fullName>
    </submittedName>
</protein>
<reference evidence="1" key="1">
    <citation type="journal article" date="2018" name="Vet. Microbiol.">
        <title>Characterization of plasmids harboring blaCTX-M genes in Escherichia coli from French pigs.</title>
        <authorList>
            <person name="Lucas P."/>
            <person name="Jouy E."/>
            <person name="Le Devendec L."/>
            <person name="de Boisseson C."/>
            <person name="Perrin-Guyomard A."/>
            <person name="Jove T."/>
            <person name="Blanchard Y."/>
            <person name="Touzain F."/>
            <person name="Kempf I."/>
        </authorList>
    </citation>
    <scope>NUCLEOTIDE SEQUENCE</scope>
    <source>
        <strain evidence="1">17-462F</strain>
        <plasmid evidence="1">p17-462F</plasmid>
    </source>
</reference>